<dbReference type="Gene3D" id="6.10.140.530">
    <property type="match status" value="4"/>
</dbReference>
<dbReference type="PANTHER" id="PTHR33418:SF1">
    <property type="entry name" value="HELICASE-ASSOCIATED DOMAIN-CONTAINING PROTEIN"/>
    <property type="match status" value="1"/>
</dbReference>
<feature type="region of interest" description="Disordered" evidence="1">
    <location>
        <begin position="1"/>
        <end position="63"/>
    </location>
</feature>
<evidence type="ECO:0000256" key="1">
    <source>
        <dbReference type="SAM" id="MobiDB-lite"/>
    </source>
</evidence>
<proteinExistence type="predicted"/>
<organism evidence="3 4">
    <name type="scientific">Cylindrotheca closterium</name>
    <dbReference type="NCBI Taxonomy" id="2856"/>
    <lineage>
        <taxon>Eukaryota</taxon>
        <taxon>Sar</taxon>
        <taxon>Stramenopiles</taxon>
        <taxon>Ochrophyta</taxon>
        <taxon>Bacillariophyta</taxon>
        <taxon>Bacillariophyceae</taxon>
        <taxon>Bacillariophycidae</taxon>
        <taxon>Bacillariales</taxon>
        <taxon>Bacillariaceae</taxon>
        <taxon>Cylindrotheca</taxon>
    </lineage>
</organism>
<feature type="domain" description="Helicase-associated" evidence="2">
    <location>
        <begin position="277"/>
        <end position="344"/>
    </location>
</feature>
<dbReference type="Pfam" id="PF03457">
    <property type="entry name" value="HA"/>
    <property type="match status" value="4"/>
</dbReference>
<dbReference type="PANTHER" id="PTHR33418">
    <property type="entry name" value="HELICASE-ASSOCIATED"/>
    <property type="match status" value="1"/>
</dbReference>
<feature type="domain" description="Helicase-associated" evidence="2">
    <location>
        <begin position="356"/>
        <end position="425"/>
    </location>
</feature>
<gene>
    <name evidence="3" type="ORF">CYCCA115_LOCUS13945</name>
</gene>
<protein>
    <recommendedName>
        <fullName evidence="2">Helicase-associated domain-containing protein</fullName>
    </recommendedName>
</protein>
<evidence type="ECO:0000313" key="4">
    <source>
        <dbReference type="Proteomes" id="UP001295423"/>
    </source>
</evidence>
<keyword evidence="4" id="KW-1185">Reference proteome</keyword>
<feature type="compositionally biased region" description="Polar residues" evidence="1">
    <location>
        <begin position="19"/>
        <end position="45"/>
    </location>
</feature>
<name>A0AAD2FTK2_9STRA</name>
<feature type="domain" description="Helicase-associated" evidence="2">
    <location>
        <begin position="121"/>
        <end position="192"/>
    </location>
</feature>
<sequence>MRESKIQNAADAGTGFDAASSNEPTMNTPAIQTNMTDRSPMTSAISKGRPTDSSSSDRTPPRAEAVALAAMQEAATILMEADQKKRSAEALPQSSSTTNTTDNHGNNNSSKRARTSSTRIPWATRLEQLKEYKREHGNLLIPIRYKANPSLGKFVHNTREQYKIFTKVEPEGYKKRCSLTAERIQQLKALGFVFSTERSKLESEDWAGRLEQLKTYKDKNGDTLVPHGYKPDPSFGEWVHRQRTAYNTHMKNPKPNPLLEGRIAMLKEVGFNFTVHNDKWMEQWGQLKEYRKKHGDCLVPTHFTENPKLGRWVHTQRHQNRMRLKGKKSCMTIDRFELLNQLDFAWVVRATLERPRATWQQRFEELVQFHSSNGHFKVDAMSMPQLNKYILDQRYRLRLLKKNKGKDVTKRMGPDRVKALSEIGFTFETVVLDKEGAICDSAREERMDEKVAVGAQSSWGSDRALLREAAPEKCV</sequence>
<evidence type="ECO:0000259" key="2">
    <source>
        <dbReference type="Pfam" id="PF03457"/>
    </source>
</evidence>
<feature type="compositionally biased region" description="Low complexity" evidence="1">
    <location>
        <begin position="94"/>
        <end position="110"/>
    </location>
</feature>
<reference evidence="3" key="1">
    <citation type="submission" date="2023-08" db="EMBL/GenBank/DDBJ databases">
        <authorList>
            <person name="Audoor S."/>
            <person name="Bilcke G."/>
        </authorList>
    </citation>
    <scope>NUCLEOTIDE SEQUENCE</scope>
</reference>
<dbReference type="Proteomes" id="UP001295423">
    <property type="component" value="Unassembled WGS sequence"/>
</dbReference>
<feature type="domain" description="Helicase-associated" evidence="2">
    <location>
        <begin position="203"/>
        <end position="271"/>
    </location>
</feature>
<comment type="caution">
    <text evidence="3">The sequence shown here is derived from an EMBL/GenBank/DDBJ whole genome shotgun (WGS) entry which is preliminary data.</text>
</comment>
<dbReference type="InterPro" id="IPR005114">
    <property type="entry name" value="Helicase_assoc"/>
</dbReference>
<feature type="region of interest" description="Disordered" evidence="1">
    <location>
        <begin position="82"/>
        <end position="118"/>
    </location>
</feature>
<dbReference type="EMBL" id="CAKOGP040001825">
    <property type="protein sequence ID" value="CAJ1953268.1"/>
    <property type="molecule type" value="Genomic_DNA"/>
</dbReference>
<feature type="compositionally biased region" description="Low complexity" evidence="1">
    <location>
        <begin position="51"/>
        <end position="63"/>
    </location>
</feature>
<evidence type="ECO:0000313" key="3">
    <source>
        <dbReference type="EMBL" id="CAJ1953268.1"/>
    </source>
</evidence>
<accession>A0AAD2FTK2</accession>
<dbReference type="AlphaFoldDB" id="A0AAD2FTK2"/>